<evidence type="ECO:0000313" key="1">
    <source>
        <dbReference type="EMBL" id="AKM82286.1"/>
    </source>
</evidence>
<dbReference type="EMBL" id="CP011213">
    <property type="protein sequence ID" value="AKM82286.1"/>
    <property type="molecule type" value="Genomic_DNA"/>
</dbReference>
<reference evidence="1 2" key="1">
    <citation type="journal article" date="2015" name="Nature">
        <title>rRNA introns, odd ribosomes, and small enigmatic genomes across a large radiation of phyla.</title>
        <authorList>
            <person name="Brown C.T."/>
            <person name="Hug L.A."/>
            <person name="Thomas B.C."/>
            <person name="Sharon I."/>
            <person name="Castelle C.J."/>
            <person name="Singh A."/>
            <person name="Wilkins M.J."/>
            <person name="Williams K.H."/>
            <person name="Banfield J.F."/>
        </authorList>
    </citation>
    <scope>NUCLEOTIDE SEQUENCE [LARGE SCALE GENOMIC DNA]</scope>
</reference>
<evidence type="ECO:0000313" key="2">
    <source>
        <dbReference type="Proteomes" id="UP000035648"/>
    </source>
</evidence>
<dbReference type="Proteomes" id="UP000035648">
    <property type="component" value="Chromosome"/>
</dbReference>
<dbReference type="KEGG" id="bbgw:UT28_C0001G0481"/>
<dbReference type="InterPro" id="IPR036069">
    <property type="entry name" value="DUF34/NIF3_sf"/>
</dbReference>
<proteinExistence type="predicted"/>
<name>A0A0G4B2X1_9BACT</name>
<evidence type="ECO:0008006" key="3">
    <source>
        <dbReference type="Google" id="ProtNLM"/>
    </source>
</evidence>
<dbReference type="SUPFAM" id="SSF102705">
    <property type="entry name" value="NIF3 (NGG1p interacting factor 3)-like"/>
    <property type="match status" value="1"/>
</dbReference>
<dbReference type="PATRIC" id="fig|1618337.4.peg.481"/>
<gene>
    <name evidence="1" type="ORF">UT28_C0001G0481</name>
</gene>
<protein>
    <recommendedName>
        <fullName evidence="3">NGG1p interacting factor NIF3</fullName>
    </recommendedName>
</protein>
<sequence length="320" mass="35069">MSIKEIYDLAIKTGINADPRGKAGVKRWLDGEKKKYEKLSNTPAGGDKALFDTERLTNPYADSRIHFNKEKQKVKTIAVGIDVEEAEIALIAAMNSDIDLIITHHPVGKALAALDEVMHMQAEMMASYGVPINVAEGVMRDRIQQVGRSLSPVNHMRPVDAARFADIAYMNLHTPCDNLVFQFLQDLVNKKNPDTVGELIDLLKTIPEYKEATKNNAGPMIFAGSPENHTGRIVASEITGGTSGSKEVYPELVKAGIGTIIGMHIKDESRDEASKNHLNVVIAGHISSDSLGLNLFLDEIEKKGIKIIPLGGLIRVKRTR</sequence>
<dbReference type="STRING" id="1618337.UT28_C0001G0481"/>
<organism evidence="1 2">
    <name type="scientific">Berkelbacteria bacterium GW2011_GWE1_39_12</name>
    <dbReference type="NCBI Taxonomy" id="1618337"/>
    <lineage>
        <taxon>Bacteria</taxon>
        <taxon>Candidatus Berkelbacteria</taxon>
    </lineage>
</organism>
<dbReference type="AlphaFoldDB" id="A0A0G4B2X1"/>
<accession>A0A0G4B2X1</accession>